<proteinExistence type="inferred from homology"/>
<comment type="catalytic activity">
    <reaction evidence="5">
        <text>L-glutamate 5-semialdehyde + NAD(+) + H2O = L-glutamate + NADH + 2 H(+)</text>
        <dbReference type="Rhea" id="RHEA:30235"/>
        <dbReference type="ChEBI" id="CHEBI:15377"/>
        <dbReference type="ChEBI" id="CHEBI:15378"/>
        <dbReference type="ChEBI" id="CHEBI:29985"/>
        <dbReference type="ChEBI" id="CHEBI:57540"/>
        <dbReference type="ChEBI" id="CHEBI:57945"/>
        <dbReference type="ChEBI" id="CHEBI:58066"/>
        <dbReference type="EC" id="1.2.1.88"/>
    </reaction>
</comment>
<feature type="active site" evidence="6">
    <location>
        <position position="288"/>
    </location>
</feature>
<dbReference type="OrthoDB" id="9762913at2"/>
<evidence type="ECO:0000313" key="10">
    <source>
        <dbReference type="Proteomes" id="UP000198844"/>
    </source>
</evidence>
<dbReference type="InterPro" id="IPR016161">
    <property type="entry name" value="Ald_DH/histidinol_DH"/>
</dbReference>
<dbReference type="RefSeq" id="WP_093647781.1">
    <property type="nucleotide sequence ID" value="NZ_FPBH01000070.1"/>
</dbReference>
<dbReference type="AlphaFoldDB" id="A0A1I7ES66"/>
<dbReference type="GO" id="GO:0004657">
    <property type="term" value="F:proline dehydrogenase activity"/>
    <property type="evidence" value="ECO:0007669"/>
    <property type="project" value="UniProtKB-ARBA"/>
</dbReference>
<dbReference type="NCBIfam" id="NF002852">
    <property type="entry name" value="PRK03137.1"/>
    <property type="match status" value="1"/>
</dbReference>
<dbReference type="SUPFAM" id="SSF53720">
    <property type="entry name" value="ALDH-like"/>
    <property type="match status" value="1"/>
</dbReference>
<sequence>MLIAPFKNEPFDLFDTESAKADMQQALKEVRAEFGKTYPLVINGERVQTEATLVSTNPSNPDEIVGYTAKATTRHADAALEAAWAAFESWKRWSQEDRSRVMLKAAAIMRRRKRELEAWLVYEIGKNYVEASAEVAEMIDFTEYYARQAIKHVGGLGSLIDYSGEENESFYIPLGVGVTISPWNFPMALMTGMTVGAIVVGNTVVCKPAEDTVVSLAKIFDIFAEAGLPPGVVNYLPGTGREIGSYLVAHPKTRFINFTGSLATGAQINESAAKLAEGQKWFKRVFLELGGKDAILVDETANLDDAATAVIQAAFGYSGQKCSACSRLIVVDSVYDSLLEKVVAKTKELVVSEAKDNPSFGPVCNELQYKKVLSYIDIGHTEGKLLTGGKAVENAAGYLIEPTIFGDVSPRARIAQEEVFGPFVAAIRVKDFDEGLAVVNDTVYGLTGALFSNDRSRIERARRDFHVGNLYFNRKCTGALVGVQPFGGFNLTGTDTKTGGPDYLLQFLQMKAVAERL</sequence>
<dbReference type="InterPro" id="IPR016162">
    <property type="entry name" value="Ald_DH_N"/>
</dbReference>
<dbReference type="InterPro" id="IPR005932">
    <property type="entry name" value="RocA"/>
</dbReference>
<evidence type="ECO:0000256" key="2">
    <source>
        <dbReference type="ARBA" id="ARBA00012884"/>
    </source>
</evidence>
<dbReference type="EMBL" id="FPBH01000070">
    <property type="protein sequence ID" value="SFU26761.1"/>
    <property type="molecule type" value="Genomic_DNA"/>
</dbReference>
<reference evidence="9 10" key="1">
    <citation type="submission" date="2016-10" db="EMBL/GenBank/DDBJ databases">
        <authorList>
            <person name="de Groot N.N."/>
        </authorList>
    </citation>
    <scope>NUCLEOTIDE SEQUENCE [LARGE SCALE GENOMIC DNA]</scope>
    <source>
        <strain evidence="9 10">LMG 27731</strain>
    </source>
</reference>
<dbReference type="InterPro" id="IPR015590">
    <property type="entry name" value="Aldehyde_DH_dom"/>
</dbReference>
<name>A0A1I7ES66_9BURK</name>
<evidence type="ECO:0000256" key="7">
    <source>
        <dbReference type="RuleBase" id="RU003345"/>
    </source>
</evidence>
<dbReference type="EC" id="1.2.1.88" evidence="2"/>
<evidence type="ECO:0000259" key="8">
    <source>
        <dbReference type="Pfam" id="PF00171"/>
    </source>
</evidence>
<evidence type="ECO:0000256" key="1">
    <source>
        <dbReference type="ARBA" id="ARBA00004786"/>
    </source>
</evidence>
<dbReference type="NCBIfam" id="TIGR01237">
    <property type="entry name" value="D1pyr5carbox2"/>
    <property type="match status" value="1"/>
</dbReference>
<keyword evidence="3 7" id="KW-0560">Oxidoreductase</keyword>
<accession>A0A1I7ES66</accession>
<dbReference type="InterPro" id="IPR016160">
    <property type="entry name" value="Ald_DH_CS_CYS"/>
</dbReference>
<keyword evidence="4" id="KW-0520">NAD</keyword>
<feature type="domain" description="Aldehyde dehydrogenase" evidence="8">
    <location>
        <begin position="51"/>
        <end position="513"/>
    </location>
</feature>
<evidence type="ECO:0000256" key="4">
    <source>
        <dbReference type="ARBA" id="ARBA00023027"/>
    </source>
</evidence>
<dbReference type="PANTHER" id="PTHR42862:SF1">
    <property type="entry name" value="DELTA-1-PYRROLINE-5-CARBOXYLATE DEHYDROGENASE 2, ISOFORM A-RELATED"/>
    <property type="match status" value="1"/>
</dbReference>
<dbReference type="Gene3D" id="3.40.605.10">
    <property type="entry name" value="Aldehyde Dehydrogenase, Chain A, domain 1"/>
    <property type="match status" value="1"/>
</dbReference>
<evidence type="ECO:0000256" key="3">
    <source>
        <dbReference type="ARBA" id="ARBA00023002"/>
    </source>
</evidence>
<dbReference type="CDD" id="cd07124">
    <property type="entry name" value="ALDH_PutA-P5CDH-RocA"/>
    <property type="match status" value="1"/>
</dbReference>
<organism evidence="9 10">
    <name type="scientific">Paraburkholderia aspalathi</name>
    <dbReference type="NCBI Taxonomy" id="1324617"/>
    <lineage>
        <taxon>Bacteria</taxon>
        <taxon>Pseudomonadati</taxon>
        <taxon>Pseudomonadota</taxon>
        <taxon>Betaproteobacteria</taxon>
        <taxon>Burkholderiales</taxon>
        <taxon>Burkholderiaceae</taxon>
        <taxon>Paraburkholderia</taxon>
    </lineage>
</organism>
<dbReference type="GO" id="GO:0003842">
    <property type="term" value="F:L-glutamate gamma-semialdehyde dehydrogenase activity"/>
    <property type="evidence" value="ECO:0007669"/>
    <property type="project" value="UniProtKB-EC"/>
</dbReference>
<dbReference type="GO" id="GO:0010133">
    <property type="term" value="P:L-proline catabolic process to L-glutamate"/>
    <property type="evidence" value="ECO:0007669"/>
    <property type="project" value="TreeGrafter"/>
</dbReference>
<dbReference type="Pfam" id="PF00171">
    <property type="entry name" value="Aldedh"/>
    <property type="match status" value="1"/>
</dbReference>
<gene>
    <name evidence="9" type="ORF">SAMN05192563_10704</name>
</gene>
<dbReference type="InterPro" id="IPR016163">
    <property type="entry name" value="Ald_DH_C"/>
</dbReference>
<comment type="pathway">
    <text evidence="1">Amino-acid degradation; L-proline degradation into L-glutamate; L-glutamate from L-proline: step 2/2.</text>
</comment>
<dbReference type="InterPro" id="IPR029510">
    <property type="entry name" value="Ald_DH_CS_GLU"/>
</dbReference>
<dbReference type="Gene3D" id="3.40.309.10">
    <property type="entry name" value="Aldehyde Dehydrogenase, Chain A, domain 2"/>
    <property type="match status" value="1"/>
</dbReference>
<dbReference type="InterPro" id="IPR050485">
    <property type="entry name" value="Proline_metab_enzyme"/>
</dbReference>
<protein>
    <recommendedName>
        <fullName evidence="2">L-glutamate gamma-semialdehyde dehydrogenase</fullName>
        <ecNumber evidence="2">1.2.1.88</ecNumber>
    </recommendedName>
</protein>
<comment type="similarity">
    <text evidence="7">Belongs to the aldehyde dehydrogenase family.</text>
</comment>
<dbReference type="PROSITE" id="PS00070">
    <property type="entry name" value="ALDEHYDE_DEHYDR_CYS"/>
    <property type="match status" value="1"/>
</dbReference>
<evidence type="ECO:0000256" key="5">
    <source>
        <dbReference type="ARBA" id="ARBA00048142"/>
    </source>
</evidence>
<dbReference type="Proteomes" id="UP000198844">
    <property type="component" value="Unassembled WGS sequence"/>
</dbReference>
<dbReference type="PROSITE" id="PS00687">
    <property type="entry name" value="ALDEHYDE_DEHYDR_GLU"/>
    <property type="match status" value="1"/>
</dbReference>
<evidence type="ECO:0000313" key="9">
    <source>
        <dbReference type="EMBL" id="SFU26761.1"/>
    </source>
</evidence>
<evidence type="ECO:0000256" key="6">
    <source>
        <dbReference type="PROSITE-ProRule" id="PRU10007"/>
    </source>
</evidence>
<dbReference type="FunFam" id="3.40.309.10:FF:000005">
    <property type="entry name" value="1-pyrroline-5-carboxylate dehydrogenase 1"/>
    <property type="match status" value="1"/>
</dbReference>
<dbReference type="PANTHER" id="PTHR42862">
    <property type="entry name" value="DELTA-1-PYRROLINE-5-CARBOXYLATE DEHYDROGENASE 1, ISOFORM A-RELATED"/>
    <property type="match status" value="1"/>
</dbReference>
<dbReference type="GO" id="GO:0009898">
    <property type="term" value="C:cytoplasmic side of plasma membrane"/>
    <property type="evidence" value="ECO:0007669"/>
    <property type="project" value="TreeGrafter"/>
</dbReference>